<dbReference type="InterPro" id="IPR008271">
    <property type="entry name" value="Ser/Thr_kinase_AS"/>
</dbReference>
<reference evidence="8" key="1">
    <citation type="submission" date="2023-03" db="EMBL/GenBank/DDBJ databases">
        <title>Actinoallomurus iriomotensis NBRC 103681.</title>
        <authorList>
            <person name="Ichikawa N."/>
            <person name="Sato H."/>
            <person name="Tonouchi N."/>
        </authorList>
    </citation>
    <scope>NUCLEOTIDE SEQUENCE</scope>
    <source>
        <strain evidence="8">NBRC 103681</strain>
    </source>
</reference>
<evidence type="ECO:0000256" key="5">
    <source>
        <dbReference type="PROSITE-ProRule" id="PRU00221"/>
    </source>
</evidence>
<dbReference type="SMART" id="SM00220">
    <property type="entry name" value="S_TKc"/>
    <property type="match status" value="1"/>
</dbReference>
<evidence type="ECO:0000313" key="8">
    <source>
        <dbReference type="EMBL" id="GLY78880.1"/>
    </source>
</evidence>
<protein>
    <submittedName>
        <fullName evidence="8">Protein kinase</fullName>
    </submittedName>
</protein>
<keyword evidence="2" id="KW-0677">Repeat</keyword>
<comment type="caution">
    <text evidence="8">The sequence shown here is derived from an EMBL/GenBank/DDBJ whole genome shotgun (WGS) entry which is preliminary data.</text>
</comment>
<sequence>MEGRLGAGGMGQVYLGSSPSGRAVAVKLIRTEHARDPRFRMRFSREVEAARQVGGFHTAQVLDADPHADFPWLVTAFIPGPTLQRVVAEHGPLASAAVARLGAGLAEGLAAIHRCGLVHRDLKPGNVIMADDGPRIIDFGIAHAEDGDSTTGGGAVIGTYAYMSPEQARAEPASAAGDVFSLGSVLVFAATGRGPFDATTVPGIVHRITSEPPWLGGLDGELRALLVECLAKDPADRPSAADVLNRLSVTGPMAHAFADAATTPGTGAPLGRRTLLFGGIAAAATAIAVPTVLLWPNVTSHSAPAAKSDVGKPLARLDAGDTGDVTEIAFSPDGRTLAGAGFDRTLRLWDITSGRTVFAIAGHRDVLAVTYSADGQTLFSGDNAVRRWDVHTGESRGVLVSYARGTVTCLAFSPDEKTLAVGLTSGDDSRVEVVDMTTGRSVATFGHNGNMNSVAFSPDGETVASVSDMEAAVRLWSAKTGRLIRSFTAPMGGILDYASAMFSPDGKTLAGAGPGIKLWDVATGRLTATFTDSHHILDTAAYRPGRAMIAGAGRGDRVGAGDTIGKTISLWDLSSGRVTTTLTGVVPTSPAGHEVPSLAFSPDGGILAASMGEPGGARWIQLWKLS</sequence>
<dbReference type="InterPro" id="IPR015943">
    <property type="entry name" value="WD40/YVTN_repeat-like_dom_sf"/>
</dbReference>
<dbReference type="InterPro" id="IPR000719">
    <property type="entry name" value="Prot_kinase_dom"/>
</dbReference>
<dbReference type="InterPro" id="IPR001680">
    <property type="entry name" value="WD40_rpt"/>
</dbReference>
<dbReference type="Gene3D" id="2.130.10.10">
    <property type="entry name" value="YVTN repeat-like/Quinoprotein amine dehydrogenase"/>
    <property type="match status" value="3"/>
</dbReference>
<feature type="repeat" description="WD" evidence="5">
    <location>
        <begin position="318"/>
        <end position="359"/>
    </location>
</feature>
<accession>A0A9W6RS17</accession>
<dbReference type="Gene3D" id="1.10.510.10">
    <property type="entry name" value="Transferase(Phosphotransferase) domain 1"/>
    <property type="match status" value="1"/>
</dbReference>
<dbReference type="Gene3D" id="3.30.200.20">
    <property type="entry name" value="Phosphorylase Kinase, domain 1"/>
    <property type="match status" value="1"/>
</dbReference>
<name>A0A9W6RS17_9ACTN</name>
<dbReference type="PROSITE" id="PS00678">
    <property type="entry name" value="WD_REPEATS_1"/>
    <property type="match status" value="1"/>
</dbReference>
<evidence type="ECO:0000256" key="4">
    <source>
        <dbReference type="ARBA" id="ARBA00022840"/>
    </source>
</evidence>
<dbReference type="GO" id="GO:0005524">
    <property type="term" value="F:ATP binding"/>
    <property type="evidence" value="ECO:0007669"/>
    <property type="project" value="UniProtKB-UniRule"/>
</dbReference>
<dbReference type="PROSITE" id="PS50294">
    <property type="entry name" value="WD_REPEATS_REGION"/>
    <property type="match status" value="1"/>
</dbReference>
<gene>
    <name evidence="8" type="ORF">Airi01_071470</name>
</gene>
<dbReference type="PROSITE" id="PS00107">
    <property type="entry name" value="PROTEIN_KINASE_ATP"/>
    <property type="match status" value="1"/>
</dbReference>
<evidence type="ECO:0000256" key="3">
    <source>
        <dbReference type="ARBA" id="ARBA00022741"/>
    </source>
</evidence>
<evidence type="ECO:0000256" key="6">
    <source>
        <dbReference type="PROSITE-ProRule" id="PRU10141"/>
    </source>
</evidence>
<dbReference type="SUPFAM" id="SSF56112">
    <property type="entry name" value="Protein kinase-like (PK-like)"/>
    <property type="match status" value="1"/>
</dbReference>
<dbReference type="EMBL" id="BSTJ01000010">
    <property type="protein sequence ID" value="GLY78880.1"/>
    <property type="molecule type" value="Genomic_DNA"/>
</dbReference>
<dbReference type="InterPro" id="IPR036322">
    <property type="entry name" value="WD40_repeat_dom_sf"/>
</dbReference>
<dbReference type="Proteomes" id="UP001165135">
    <property type="component" value="Unassembled WGS sequence"/>
</dbReference>
<dbReference type="SUPFAM" id="SSF50978">
    <property type="entry name" value="WD40 repeat-like"/>
    <property type="match status" value="1"/>
</dbReference>
<dbReference type="SMART" id="SM00320">
    <property type="entry name" value="WD40"/>
    <property type="match status" value="5"/>
</dbReference>
<keyword evidence="3 6" id="KW-0547">Nucleotide-binding</keyword>
<dbReference type="InterPro" id="IPR017441">
    <property type="entry name" value="Protein_kinase_ATP_BS"/>
</dbReference>
<dbReference type="PROSITE" id="PS50011">
    <property type="entry name" value="PROTEIN_KINASE_DOM"/>
    <property type="match status" value="1"/>
</dbReference>
<dbReference type="CDD" id="cd00200">
    <property type="entry name" value="WD40"/>
    <property type="match status" value="1"/>
</dbReference>
<dbReference type="Pfam" id="PF00069">
    <property type="entry name" value="Pkinase"/>
    <property type="match status" value="1"/>
</dbReference>
<proteinExistence type="predicted"/>
<evidence type="ECO:0000259" key="7">
    <source>
        <dbReference type="PROSITE" id="PS50011"/>
    </source>
</evidence>
<keyword evidence="8" id="KW-0418">Kinase</keyword>
<dbReference type="GO" id="GO:0004672">
    <property type="term" value="F:protein kinase activity"/>
    <property type="evidence" value="ECO:0007669"/>
    <property type="project" value="InterPro"/>
</dbReference>
<evidence type="ECO:0000256" key="1">
    <source>
        <dbReference type="ARBA" id="ARBA00022574"/>
    </source>
</evidence>
<dbReference type="PROSITE" id="PS00108">
    <property type="entry name" value="PROTEIN_KINASE_ST"/>
    <property type="match status" value="1"/>
</dbReference>
<evidence type="ECO:0000256" key="2">
    <source>
        <dbReference type="ARBA" id="ARBA00022737"/>
    </source>
</evidence>
<organism evidence="8 9">
    <name type="scientific">Actinoallomurus iriomotensis</name>
    <dbReference type="NCBI Taxonomy" id="478107"/>
    <lineage>
        <taxon>Bacteria</taxon>
        <taxon>Bacillati</taxon>
        <taxon>Actinomycetota</taxon>
        <taxon>Actinomycetes</taxon>
        <taxon>Streptosporangiales</taxon>
        <taxon>Thermomonosporaceae</taxon>
        <taxon>Actinoallomurus</taxon>
    </lineage>
</organism>
<dbReference type="CDD" id="cd14014">
    <property type="entry name" value="STKc_PknB_like"/>
    <property type="match status" value="1"/>
</dbReference>
<dbReference type="Pfam" id="PF00400">
    <property type="entry name" value="WD40"/>
    <property type="match status" value="4"/>
</dbReference>
<dbReference type="PANTHER" id="PTHR19879:SF9">
    <property type="entry name" value="TRANSCRIPTION INITIATION FACTOR TFIID SUBUNIT 5"/>
    <property type="match status" value="1"/>
</dbReference>
<keyword evidence="1 5" id="KW-0853">WD repeat</keyword>
<dbReference type="PANTHER" id="PTHR19879">
    <property type="entry name" value="TRANSCRIPTION INITIATION FACTOR TFIID"/>
    <property type="match status" value="1"/>
</dbReference>
<keyword evidence="4 6" id="KW-0067">ATP-binding</keyword>
<dbReference type="AlphaFoldDB" id="A0A9W6RS17"/>
<dbReference type="InterPro" id="IPR019775">
    <property type="entry name" value="WD40_repeat_CS"/>
</dbReference>
<dbReference type="InterPro" id="IPR011009">
    <property type="entry name" value="Kinase-like_dom_sf"/>
</dbReference>
<feature type="binding site" evidence="6">
    <location>
        <position position="27"/>
    </location>
    <ligand>
        <name>ATP</name>
        <dbReference type="ChEBI" id="CHEBI:30616"/>
    </ligand>
</feature>
<dbReference type="PROSITE" id="PS50082">
    <property type="entry name" value="WD_REPEATS_2"/>
    <property type="match status" value="2"/>
</dbReference>
<evidence type="ECO:0000313" key="9">
    <source>
        <dbReference type="Proteomes" id="UP001165135"/>
    </source>
</evidence>
<keyword evidence="8" id="KW-0808">Transferase</keyword>
<feature type="domain" description="Protein kinase" evidence="7">
    <location>
        <begin position="1"/>
        <end position="258"/>
    </location>
</feature>
<feature type="repeat" description="WD" evidence="5">
    <location>
        <begin position="444"/>
        <end position="486"/>
    </location>
</feature>